<gene>
    <name evidence="1" type="ORF">G1C96_0183</name>
</gene>
<dbReference type="Proteomes" id="UP000588277">
    <property type="component" value="Unassembled WGS sequence"/>
</dbReference>
<organism evidence="1 2">
    <name type="scientific">Bifidobacterium moraviense</name>
    <dbReference type="NCBI Taxonomy" id="2675323"/>
    <lineage>
        <taxon>Bacteria</taxon>
        <taxon>Bacillati</taxon>
        <taxon>Actinomycetota</taxon>
        <taxon>Actinomycetes</taxon>
        <taxon>Bifidobacteriales</taxon>
        <taxon>Bifidobacteriaceae</taxon>
        <taxon>Bifidobacterium</taxon>
    </lineage>
</organism>
<reference evidence="1 2" key="1">
    <citation type="submission" date="2020-02" db="EMBL/GenBank/DDBJ databases">
        <title>Characterization of phylogenetic diversity of novel bifidobacterial species isolated in Czech ZOOs.</title>
        <authorList>
            <person name="Lugli G.A."/>
            <person name="Vera N.B."/>
            <person name="Ventura M."/>
        </authorList>
    </citation>
    <scope>NUCLEOTIDE SEQUENCE [LARGE SCALE GENOMIC DNA]</scope>
    <source>
        <strain evidence="1 2">DSM 109958</strain>
    </source>
</reference>
<dbReference type="AlphaFoldDB" id="A0A7Y0F059"/>
<dbReference type="RefSeq" id="WP_169274772.1">
    <property type="nucleotide sequence ID" value="NZ_JAAIIH010000001.1"/>
</dbReference>
<accession>A0A7Y0F059</accession>
<keyword evidence="2" id="KW-1185">Reference proteome</keyword>
<proteinExistence type="predicted"/>
<protein>
    <submittedName>
        <fullName evidence="1">Uncharacterized protein</fullName>
    </submittedName>
</protein>
<comment type="caution">
    <text evidence="1">The sequence shown here is derived from an EMBL/GenBank/DDBJ whole genome shotgun (WGS) entry which is preliminary data.</text>
</comment>
<dbReference type="EMBL" id="JAAIIH010000001">
    <property type="protein sequence ID" value="NMM99605.1"/>
    <property type="molecule type" value="Genomic_DNA"/>
</dbReference>
<sequence length="78" mass="8877">MLKRLFWLGVGMAAGVVIVAKAQSYVRAHTPDGARQFVLGADQDNVTVRTLAALWEDFNDARERRERELSERYVTTPR</sequence>
<name>A0A7Y0F059_9BIFI</name>
<evidence type="ECO:0000313" key="2">
    <source>
        <dbReference type="Proteomes" id="UP000588277"/>
    </source>
</evidence>
<evidence type="ECO:0000313" key="1">
    <source>
        <dbReference type="EMBL" id="NMM99605.1"/>
    </source>
</evidence>